<dbReference type="RefSeq" id="WP_246917434.1">
    <property type="nucleotide sequence ID" value="NZ_CP090145.1"/>
</dbReference>
<dbReference type="PRINTS" id="PR01023">
    <property type="entry name" value="NAFLGMOTY"/>
</dbReference>
<evidence type="ECO:0000256" key="3">
    <source>
        <dbReference type="SAM" id="Phobius"/>
    </source>
</evidence>
<evidence type="ECO:0000259" key="4">
    <source>
        <dbReference type="PROSITE" id="PS51123"/>
    </source>
</evidence>
<keyword evidence="6" id="KW-1185">Reference proteome</keyword>
<keyword evidence="3" id="KW-1133">Transmembrane helix</keyword>
<evidence type="ECO:0000313" key="5">
    <source>
        <dbReference type="EMBL" id="UOX34469.1"/>
    </source>
</evidence>
<accession>A0ABY4HNM5</accession>
<keyword evidence="3" id="KW-0812">Transmembrane</keyword>
<gene>
    <name evidence="5" type="ORF">LXD69_02915</name>
</gene>
<dbReference type="InterPro" id="IPR006665">
    <property type="entry name" value="OmpA-like"/>
</dbReference>
<dbReference type="Pfam" id="PF00691">
    <property type="entry name" value="OmpA"/>
    <property type="match status" value="1"/>
</dbReference>
<dbReference type="PANTHER" id="PTHR30329">
    <property type="entry name" value="STATOR ELEMENT OF FLAGELLAR MOTOR COMPLEX"/>
    <property type="match status" value="1"/>
</dbReference>
<evidence type="ECO:0000256" key="1">
    <source>
        <dbReference type="PROSITE-ProRule" id="PRU00473"/>
    </source>
</evidence>
<keyword evidence="1 3" id="KW-0472">Membrane</keyword>
<dbReference type="Proteomes" id="UP000830454">
    <property type="component" value="Chromosome"/>
</dbReference>
<dbReference type="PANTHER" id="PTHR30329:SF21">
    <property type="entry name" value="LIPOPROTEIN YIAD-RELATED"/>
    <property type="match status" value="1"/>
</dbReference>
<evidence type="ECO:0000256" key="2">
    <source>
        <dbReference type="SAM" id="MobiDB-lite"/>
    </source>
</evidence>
<dbReference type="InterPro" id="IPR036737">
    <property type="entry name" value="OmpA-like_sf"/>
</dbReference>
<dbReference type="CDD" id="cd07185">
    <property type="entry name" value="OmpA_C-like"/>
    <property type="match status" value="1"/>
</dbReference>
<feature type="transmembrane region" description="Helical" evidence="3">
    <location>
        <begin position="7"/>
        <end position="25"/>
    </location>
</feature>
<proteinExistence type="predicted"/>
<feature type="region of interest" description="Disordered" evidence="2">
    <location>
        <begin position="287"/>
        <end position="312"/>
    </location>
</feature>
<sequence length="312" mass="35169">MSKKAVYLLGIVFTILLGTWLYIIYCCDCYNVLNNNIDTKETIEKESIDLTNSNSVEINKGFGFKGKELDFNCSDNFLFNKSNFNLLLPISDSINLGISKLKEQLGKTSSKFHIKGFYTSDEVNNSIFPNLGLARANGIKNYLVEQGIPEGKLELFGELNENDPVFRNDTIFNAASFEWLEVDENEASTENWSVVKNQINADPLVLYFNTGQATIELSEGDKQKIATIVDYLNHVKDSKIIIEGHTDNVVGPRNTNLFYSEERANFAKKYFITNGISEEKMEAYGRGSTKPIADNNTNVGRAKNRRTEVTIK</sequence>
<protein>
    <submittedName>
        <fullName evidence="5">OmpA family protein</fullName>
    </submittedName>
</protein>
<reference evidence="5" key="2">
    <citation type="submission" date="2022-04" db="EMBL/GenBank/DDBJ databases">
        <title>Complete Genome Sequence of Flavobacterium sediminilitoris YSM-43, Isolated from a Tidal Sediment.</title>
        <authorList>
            <person name="Lee P.A."/>
        </authorList>
    </citation>
    <scope>NUCLEOTIDE SEQUENCE</scope>
    <source>
        <strain evidence="5">YSM-43</strain>
    </source>
</reference>
<dbReference type="SUPFAM" id="SSF103088">
    <property type="entry name" value="OmpA-like"/>
    <property type="match status" value="2"/>
</dbReference>
<feature type="domain" description="OmpA-like" evidence="4">
    <location>
        <begin position="195"/>
        <end position="312"/>
    </location>
</feature>
<name>A0ABY4HNM5_9FLAO</name>
<reference evidence="5" key="1">
    <citation type="submission" date="2021-12" db="EMBL/GenBank/DDBJ databases">
        <authorList>
            <person name="Cha I.-T."/>
            <person name="Lee K.-E."/>
            <person name="Park S.-J."/>
        </authorList>
    </citation>
    <scope>NUCLEOTIDE SEQUENCE</scope>
    <source>
        <strain evidence="5">YSM-43</strain>
    </source>
</reference>
<dbReference type="EMBL" id="CP090145">
    <property type="protein sequence ID" value="UOX34469.1"/>
    <property type="molecule type" value="Genomic_DNA"/>
</dbReference>
<dbReference type="PROSITE" id="PS51123">
    <property type="entry name" value="OMPA_2"/>
    <property type="match status" value="1"/>
</dbReference>
<organism evidence="5 6">
    <name type="scientific">Flavobacterium sediminilitoris</name>
    <dbReference type="NCBI Taxonomy" id="2024526"/>
    <lineage>
        <taxon>Bacteria</taxon>
        <taxon>Pseudomonadati</taxon>
        <taxon>Bacteroidota</taxon>
        <taxon>Flavobacteriia</taxon>
        <taxon>Flavobacteriales</taxon>
        <taxon>Flavobacteriaceae</taxon>
        <taxon>Flavobacterium</taxon>
    </lineage>
</organism>
<evidence type="ECO:0000313" key="6">
    <source>
        <dbReference type="Proteomes" id="UP000830454"/>
    </source>
</evidence>
<dbReference type="InterPro" id="IPR050330">
    <property type="entry name" value="Bact_OuterMem_StrucFunc"/>
</dbReference>
<dbReference type="Gene3D" id="3.30.1330.60">
    <property type="entry name" value="OmpA-like domain"/>
    <property type="match status" value="2"/>
</dbReference>